<evidence type="ECO:0000313" key="2">
    <source>
        <dbReference type="Proteomes" id="UP001060371"/>
    </source>
</evidence>
<organism evidence="1 2">
    <name type="scientific">Gordonia phage ViaConlectus</name>
    <dbReference type="NCBI Taxonomy" id="2972515"/>
    <lineage>
        <taxon>Viruses</taxon>
        <taxon>Duplodnaviria</taxon>
        <taxon>Heunggongvirae</taxon>
        <taxon>Uroviricota</taxon>
        <taxon>Caudoviricetes</taxon>
        <taxon>Stackebrandtviridae</taxon>
        <taxon>Schenleyvirinae</taxon>
        <taxon>Zitchvirus</taxon>
        <taxon>Zitchvirus viaconlectus</taxon>
    </lineage>
</organism>
<gene>
    <name evidence="1" type="primary">8</name>
    <name evidence="1" type="ORF">SEA_VIACONLECTUS_8</name>
</gene>
<reference evidence="1" key="1">
    <citation type="submission" date="2022-07" db="EMBL/GenBank/DDBJ databases">
        <authorList>
            <person name="Adams L.M."/>
            <person name="Freeman R.E."/>
            <person name="Laschanzky S.A."/>
            <person name="Martinez L.Angel."/>
            <person name="Morben M.S."/>
            <person name="Bowder D.M."/>
            <person name="Doyle E.L."/>
            <person name="Butela K.A."/>
            <person name="Garlena R.A."/>
            <person name="Russell D.A."/>
            <person name="Jacobs-Sera D."/>
            <person name="Hatfull G.F."/>
        </authorList>
    </citation>
    <scope>NUCLEOTIDE SEQUENCE</scope>
</reference>
<accession>A0A976UE96</accession>
<protein>
    <recommendedName>
        <fullName evidence="3">Helix-turn-helix DNA binding domain protein</fullName>
    </recommendedName>
</protein>
<dbReference type="Proteomes" id="UP001060371">
    <property type="component" value="Segment"/>
</dbReference>
<sequence>MTTTQIAHQLNIDPAMITDAMRAEIIETIVPAGKHSRLSHLERVVAYHIIHRN</sequence>
<name>A0A976UE96_9CAUD</name>
<evidence type="ECO:0008006" key="3">
    <source>
        <dbReference type="Google" id="ProtNLM"/>
    </source>
</evidence>
<evidence type="ECO:0000313" key="1">
    <source>
        <dbReference type="EMBL" id="UVG34971.1"/>
    </source>
</evidence>
<keyword evidence="2" id="KW-1185">Reference proteome</keyword>
<proteinExistence type="predicted"/>
<dbReference type="EMBL" id="OP068342">
    <property type="protein sequence ID" value="UVG34971.1"/>
    <property type="molecule type" value="Genomic_DNA"/>
</dbReference>